<protein>
    <recommendedName>
        <fullName evidence="6">ATP-dependent Clp protease proteolytic subunit</fullName>
    </recommendedName>
</protein>
<keyword evidence="4" id="KW-0378">Hydrolase</keyword>
<evidence type="ECO:0000256" key="7">
    <source>
        <dbReference type="SAM" id="MobiDB-lite"/>
    </source>
</evidence>
<evidence type="ECO:0000256" key="6">
    <source>
        <dbReference type="RuleBase" id="RU003567"/>
    </source>
</evidence>
<comment type="similarity">
    <text evidence="1 6">Belongs to the peptidase S14 family.</text>
</comment>
<name>A0ABX0WC64_9RHOB</name>
<accession>A0ABX0WC64</accession>
<dbReference type="RefSeq" id="WP_167685886.1">
    <property type="nucleotide sequence ID" value="NZ_QHLQ01000034.1"/>
</dbReference>
<evidence type="ECO:0000256" key="3">
    <source>
        <dbReference type="ARBA" id="ARBA00022670"/>
    </source>
</evidence>
<dbReference type="PANTHER" id="PTHR10381:SF70">
    <property type="entry name" value="ATP-DEPENDENT CLP PROTEASE PROTEOLYTIC SUBUNIT"/>
    <property type="match status" value="1"/>
</dbReference>
<keyword evidence="3" id="KW-0645">Protease</keyword>
<dbReference type="PRINTS" id="PR00127">
    <property type="entry name" value="CLPPROTEASEP"/>
</dbReference>
<feature type="region of interest" description="Disordered" evidence="7">
    <location>
        <begin position="253"/>
        <end position="272"/>
    </location>
</feature>
<dbReference type="SUPFAM" id="SSF52096">
    <property type="entry name" value="ClpP/crotonase"/>
    <property type="match status" value="1"/>
</dbReference>
<keyword evidence="5" id="KW-0720">Serine protease</keyword>
<evidence type="ECO:0000256" key="2">
    <source>
        <dbReference type="ARBA" id="ARBA00022490"/>
    </source>
</evidence>
<evidence type="ECO:0000256" key="1">
    <source>
        <dbReference type="ARBA" id="ARBA00007039"/>
    </source>
</evidence>
<dbReference type="Pfam" id="PF00574">
    <property type="entry name" value="CLP_protease"/>
    <property type="match status" value="1"/>
</dbReference>
<dbReference type="Gene3D" id="3.90.226.10">
    <property type="entry name" value="2-enoyl-CoA Hydratase, Chain A, domain 1"/>
    <property type="match status" value="1"/>
</dbReference>
<dbReference type="CDD" id="cd07016">
    <property type="entry name" value="S14_ClpP_1"/>
    <property type="match status" value="1"/>
</dbReference>
<evidence type="ECO:0000313" key="8">
    <source>
        <dbReference type="EMBL" id="NIZ63294.1"/>
    </source>
</evidence>
<gene>
    <name evidence="8" type="ORF">DL239_20205</name>
</gene>
<evidence type="ECO:0000313" key="9">
    <source>
        <dbReference type="Proteomes" id="UP001429564"/>
    </source>
</evidence>
<organism evidence="8 9">
    <name type="scientific">Parasedimentitalea denitrificans</name>
    <dbReference type="NCBI Taxonomy" id="2211118"/>
    <lineage>
        <taxon>Bacteria</taxon>
        <taxon>Pseudomonadati</taxon>
        <taxon>Pseudomonadota</taxon>
        <taxon>Alphaproteobacteria</taxon>
        <taxon>Rhodobacterales</taxon>
        <taxon>Paracoccaceae</taxon>
        <taxon>Parasedimentitalea</taxon>
    </lineage>
</organism>
<evidence type="ECO:0000256" key="5">
    <source>
        <dbReference type="ARBA" id="ARBA00022825"/>
    </source>
</evidence>
<dbReference type="InterPro" id="IPR029045">
    <property type="entry name" value="ClpP/crotonase-like_dom_sf"/>
</dbReference>
<dbReference type="InterPro" id="IPR023562">
    <property type="entry name" value="ClpP/TepA"/>
</dbReference>
<dbReference type="PANTHER" id="PTHR10381">
    <property type="entry name" value="ATP-DEPENDENT CLP PROTEASE PROTEOLYTIC SUBUNIT"/>
    <property type="match status" value="1"/>
</dbReference>
<comment type="caution">
    <text evidence="8">The sequence shown here is derived from an EMBL/GenBank/DDBJ whole genome shotgun (WGS) entry which is preliminary data.</text>
</comment>
<dbReference type="NCBIfam" id="NF045542">
    <property type="entry name" value="Clp_rel_HeadMat"/>
    <property type="match status" value="1"/>
</dbReference>
<proteinExistence type="inferred from homology"/>
<dbReference type="InterPro" id="IPR001907">
    <property type="entry name" value="ClpP"/>
</dbReference>
<keyword evidence="2" id="KW-0963">Cytoplasm</keyword>
<dbReference type="EMBL" id="QHLQ01000034">
    <property type="protein sequence ID" value="NIZ63294.1"/>
    <property type="molecule type" value="Genomic_DNA"/>
</dbReference>
<reference evidence="8 9" key="1">
    <citation type="submission" date="2018-05" db="EMBL/GenBank/DDBJ databases">
        <authorList>
            <person name="Zhang Y.-J."/>
        </authorList>
    </citation>
    <scope>NUCLEOTIDE SEQUENCE [LARGE SCALE GENOMIC DNA]</scope>
    <source>
        <strain evidence="8 9">CY04</strain>
    </source>
</reference>
<dbReference type="Proteomes" id="UP001429564">
    <property type="component" value="Unassembled WGS sequence"/>
</dbReference>
<sequence length="283" mass="29929">MTNRTMPMALANRMPGVKSDLTPKALQSWNPDLQPAAEALGDNSITMLGTIEPSYGDDTVTAKRVSAALRKIGADNPVDIFINSPGGDVFEGLAIYSMLLEHKGKVTVKVLGLAASAASIVAMAADELQIMRSAFLMIHNTWVCACGDKHAFREVANWLDPFDSALADIYHARTGIEKPDVTTMLDKETWIGGADAVERGFADSLLGAEQVSQGVGNASNLSPDAAKIKADLLMARGNAPRSMRRELLAALQSGTPSAAEPGTPSAAQKPPVAKALLDIFQNT</sequence>
<evidence type="ECO:0000256" key="4">
    <source>
        <dbReference type="ARBA" id="ARBA00022801"/>
    </source>
</evidence>
<keyword evidence="9" id="KW-1185">Reference proteome</keyword>